<feature type="domain" description="C4-type zinc ribbon" evidence="2">
    <location>
        <begin position="201"/>
        <end position="231"/>
    </location>
</feature>
<dbReference type="Proteomes" id="UP000184536">
    <property type="component" value="Unassembled WGS sequence"/>
</dbReference>
<dbReference type="RefSeq" id="WP_190014407.1">
    <property type="nucleotide sequence ID" value="NZ_FQZV01000026.1"/>
</dbReference>
<keyword evidence="1" id="KW-0175">Coiled coil</keyword>
<evidence type="ECO:0000259" key="2">
    <source>
        <dbReference type="Pfam" id="PF02591"/>
    </source>
</evidence>
<sequence length="237" mass="28082">MRQLDLLWELQEMEQQLMDKERLLKSLQQPREIEESIQDHKKMKQGYEIMKKQLEDAQKDIKKMEQDLKELDFKREEVKEKLYSGKINDLKQLGSLLKEQEKAEGEYTRVEAKLVEKMEETESLEEKVQEEEIREKKAGSKIKHMLKERKISLEKVQAEISELAEKINSHLKNIEKTYLDAYEDVKRRKSKPVALVEFDICTGCHMDLPIMTISDLKNHKLVTCNNCSRILYARLKG</sequence>
<accession>A0A1M6JL70</accession>
<name>A0A1M6JL70_9FIRM</name>
<organism evidence="4 5">
    <name type="scientific">Geosporobacter subterraneus DSM 17957</name>
    <dbReference type="NCBI Taxonomy" id="1121919"/>
    <lineage>
        <taxon>Bacteria</taxon>
        <taxon>Bacillati</taxon>
        <taxon>Bacillota</taxon>
        <taxon>Clostridia</taxon>
        <taxon>Peptostreptococcales</taxon>
        <taxon>Thermotaleaceae</taxon>
        <taxon>Geosporobacter</taxon>
    </lineage>
</organism>
<evidence type="ECO:0000256" key="1">
    <source>
        <dbReference type="SAM" id="Coils"/>
    </source>
</evidence>
<evidence type="ECO:0000313" key="4">
    <source>
        <dbReference type="EMBL" id="SHJ47425.1"/>
    </source>
</evidence>
<proteinExistence type="predicted"/>
<dbReference type="Pfam" id="PF24481">
    <property type="entry name" value="CT398_CC"/>
    <property type="match status" value="1"/>
</dbReference>
<dbReference type="AlphaFoldDB" id="A0A1M6JL70"/>
<dbReference type="Pfam" id="PF02591">
    <property type="entry name" value="Zn_ribbon_9"/>
    <property type="match status" value="1"/>
</dbReference>
<evidence type="ECO:0000259" key="3">
    <source>
        <dbReference type="Pfam" id="PF24481"/>
    </source>
</evidence>
<gene>
    <name evidence="4" type="ORF">SAMN02745975_02177</name>
</gene>
<feature type="domain" description="CT398-like coiled coil hairpin" evidence="3">
    <location>
        <begin position="11"/>
        <end position="189"/>
    </location>
</feature>
<evidence type="ECO:0000313" key="5">
    <source>
        <dbReference type="Proteomes" id="UP000184536"/>
    </source>
</evidence>
<keyword evidence="5" id="KW-1185">Reference proteome</keyword>
<dbReference type="STRING" id="1121919.SAMN02745975_02177"/>
<feature type="coiled-coil region" evidence="1">
    <location>
        <begin position="10"/>
        <end position="173"/>
    </location>
</feature>
<dbReference type="InterPro" id="IPR003743">
    <property type="entry name" value="Zf-RING_7"/>
</dbReference>
<dbReference type="EMBL" id="FQZV01000026">
    <property type="protein sequence ID" value="SHJ47425.1"/>
    <property type="molecule type" value="Genomic_DNA"/>
</dbReference>
<dbReference type="InterPro" id="IPR056003">
    <property type="entry name" value="CT398_CC_hairpin"/>
</dbReference>
<reference evidence="5" key="1">
    <citation type="submission" date="2016-11" db="EMBL/GenBank/DDBJ databases">
        <authorList>
            <person name="Varghese N."/>
            <person name="Submissions S."/>
        </authorList>
    </citation>
    <scope>NUCLEOTIDE SEQUENCE [LARGE SCALE GENOMIC DNA]</scope>
    <source>
        <strain evidence="5">DSM 17957</strain>
    </source>
</reference>
<dbReference type="Gene3D" id="1.10.287.1490">
    <property type="match status" value="1"/>
</dbReference>
<protein>
    <submittedName>
        <fullName evidence="4">Predicted nucleic acid-binding protein, contains Zn-ribbon domain</fullName>
    </submittedName>
</protein>